<evidence type="ECO:0000313" key="1">
    <source>
        <dbReference type="EMBL" id="KAF3573440.1"/>
    </source>
</evidence>
<dbReference type="AlphaFoldDB" id="A0A8S9RKN4"/>
<organism evidence="1 2">
    <name type="scientific">Brassica cretica</name>
    <name type="common">Mustard</name>
    <dbReference type="NCBI Taxonomy" id="69181"/>
    <lineage>
        <taxon>Eukaryota</taxon>
        <taxon>Viridiplantae</taxon>
        <taxon>Streptophyta</taxon>
        <taxon>Embryophyta</taxon>
        <taxon>Tracheophyta</taxon>
        <taxon>Spermatophyta</taxon>
        <taxon>Magnoliopsida</taxon>
        <taxon>eudicotyledons</taxon>
        <taxon>Gunneridae</taxon>
        <taxon>Pentapetalae</taxon>
        <taxon>rosids</taxon>
        <taxon>malvids</taxon>
        <taxon>Brassicales</taxon>
        <taxon>Brassicaceae</taxon>
        <taxon>Brassiceae</taxon>
        <taxon>Brassica</taxon>
    </lineage>
</organism>
<dbReference type="Proteomes" id="UP000712600">
    <property type="component" value="Unassembled WGS sequence"/>
</dbReference>
<dbReference type="EMBL" id="QGKX02000095">
    <property type="protein sequence ID" value="KAF3573440.1"/>
    <property type="molecule type" value="Genomic_DNA"/>
</dbReference>
<proteinExistence type="predicted"/>
<comment type="caution">
    <text evidence="1">The sequence shown here is derived from an EMBL/GenBank/DDBJ whole genome shotgun (WGS) entry which is preliminary data.</text>
</comment>
<protein>
    <submittedName>
        <fullName evidence="1">Uncharacterized protein</fullName>
    </submittedName>
</protein>
<name>A0A8S9RKN4_BRACR</name>
<reference evidence="1" key="1">
    <citation type="submission" date="2019-12" db="EMBL/GenBank/DDBJ databases">
        <title>Genome sequencing and annotation of Brassica cretica.</title>
        <authorList>
            <person name="Studholme D.J."/>
            <person name="Sarris P."/>
        </authorList>
    </citation>
    <scope>NUCLEOTIDE SEQUENCE</scope>
    <source>
        <strain evidence="1">PFS-109/04</strain>
        <tissue evidence="1">Leaf</tissue>
    </source>
</reference>
<evidence type="ECO:0000313" key="2">
    <source>
        <dbReference type="Proteomes" id="UP000712600"/>
    </source>
</evidence>
<accession>A0A8S9RKN4</accession>
<sequence>MKLQARTWKKAHTQMKVERKVRGFSLWRKKTRGHQGLELKAADGGRVESLE</sequence>
<gene>
    <name evidence="1" type="ORF">F2Q69_00062729</name>
</gene>